<reference evidence="7 10" key="2">
    <citation type="submission" date="2021-03" db="EMBL/GenBank/DDBJ databases">
        <title>Clinical course, treatment and visual outcome of an outbreak of Burkholderia contaminans endophthalmitis following cataract surgery.</title>
        <authorList>
            <person name="Lind C."/>
            <person name="Olsen K."/>
            <person name="Angelsen N.K."/>
            <person name="Krefting E.A."/>
            <person name="Fossen K."/>
            <person name="Gravningen K."/>
            <person name="Depoorter E."/>
            <person name="Vandamme P."/>
            <person name="Bertelsen G."/>
        </authorList>
    </citation>
    <scope>NUCLEOTIDE SEQUENCE [LARGE SCALE GENOMIC DNA]</scope>
    <source>
        <strain evidence="7 10">51242556</strain>
    </source>
</reference>
<keyword evidence="3" id="KW-0067">ATP-binding</keyword>
<evidence type="ECO:0000313" key="10">
    <source>
        <dbReference type="Proteomes" id="UP000664048"/>
    </source>
</evidence>
<dbReference type="EMBL" id="JAGEMX010000027">
    <property type="protein sequence ID" value="MBO1835230.1"/>
    <property type="molecule type" value="Genomic_DNA"/>
</dbReference>
<reference evidence="8 11" key="3">
    <citation type="submission" date="2021-12" db="EMBL/GenBank/DDBJ databases">
        <title>Genomic and phenotypic characterization of three Burkholderia contaminans isolates recovered from different sources.</title>
        <authorList>
            <person name="Lopez De Volder A."/>
            <person name="Fan Y."/>
            <person name="Nunvar J."/>
            <person name="Herrera T."/>
            <person name="Timp W."/>
            <person name="Degrossi J."/>
        </authorList>
    </citation>
    <scope>NUCLEOTIDE SEQUENCE [LARGE SCALE GENOMIC DNA]</scope>
    <source>
        <strain evidence="8 11">LMG 23361</strain>
        <plasmid evidence="8 11">unnamed4</plasmid>
    </source>
</reference>
<dbReference type="PANTHER" id="PTHR30121:SF12">
    <property type="entry name" value="TYPE IV SECRETION SYSTEM PROTEIN CAGE"/>
    <property type="match status" value="1"/>
</dbReference>
<dbReference type="Proteomes" id="UP000611459">
    <property type="component" value="Unassembled WGS sequence"/>
</dbReference>
<reference evidence="6" key="1">
    <citation type="submission" date="2021-01" db="EMBL/GenBank/DDBJ databases">
        <title>Outbreak of Burkholderia contaminns endophthalmitis traced to a clinical ventilation system.</title>
        <authorList>
            <person name="Lipuma J."/>
            <person name="Spilker T."/>
            <person name="Kratholm J."/>
        </authorList>
    </citation>
    <scope>NUCLEOTIDE SEQUENCE</scope>
    <source>
        <strain evidence="6">HI4954</strain>
    </source>
</reference>
<dbReference type="InterPro" id="IPR027417">
    <property type="entry name" value="P-loop_NTPase"/>
</dbReference>
<evidence type="ECO:0000259" key="5">
    <source>
        <dbReference type="Pfam" id="PF03135"/>
    </source>
</evidence>
<dbReference type="EMBL" id="JAENIB010000033">
    <property type="protein sequence ID" value="MBK1935588.1"/>
    <property type="molecule type" value="Genomic_DNA"/>
</dbReference>
<proteinExistence type="inferred from homology"/>
<accession>A0A1E3FNC2</accession>
<keyword evidence="8" id="KW-0614">Plasmid</keyword>
<organism evidence="6 9">
    <name type="scientific">Burkholderia contaminans</name>
    <dbReference type="NCBI Taxonomy" id="488447"/>
    <lineage>
        <taxon>Bacteria</taxon>
        <taxon>Pseudomonadati</taxon>
        <taxon>Pseudomonadota</taxon>
        <taxon>Betaproteobacteria</taxon>
        <taxon>Burkholderiales</taxon>
        <taxon>Burkholderiaceae</taxon>
        <taxon>Burkholderia</taxon>
        <taxon>Burkholderia cepacia complex</taxon>
    </lineage>
</organism>
<dbReference type="GO" id="GO:0005524">
    <property type="term" value="F:ATP binding"/>
    <property type="evidence" value="ECO:0007669"/>
    <property type="project" value="UniProtKB-KW"/>
</dbReference>
<dbReference type="Gene3D" id="3.40.50.300">
    <property type="entry name" value="P-loop containing nucleotide triphosphate hydrolases"/>
    <property type="match status" value="1"/>
</dbReference>
<evidence type="ECO:0000313" key="9">
    <source>
        <dbReference type="Proteomes" id="UP000611459"/>
    </source>
</evidence>
<dbReference type="Proteomes" id="UP000664048">
    <property type="component" value="Unassembled WGS sequence"/>
</dbReference>
<dbReference type="SUPFAM" id="SSF52540">
    <property type="entry name" value="P-loop containing nucleoside triphosphate hydrolases"/>
    <property type="match status" value="1"/>
</dbReference>
<evidence type="ECO:0000313" key="11">
    <source>
        <dbReference type="Proteomes" id="UP001220209"/>
    </source>
</evidence>
<sequence>MTVSSDLITNETPATKYIPYRSQLNATTCTTIERDVTSTIQFRGIPFETMSKEELDGYTRQWFSTINTLGANNARVALWSHLVRRQLQYDISGIEYDNSFSEMLGSQYAERVGKQTYYVNDLFLSPVYRPAPGRAERIGAKLDKKGGQAVAAVALEQMERITAQLVRSMRRFQPTVLGVREFDDKPAVSDLQSFYGMILNGEWSPVPLDTFSVRYGIQRNDLNFGTEVIEIMGPTRSRYAGIIGLKAPYGAEMANARIFHPLLRLPCEFILSQSLTFMPFNEADKFLEKQINNFSSTDESANAVQLKQLRDARSNLAAGKFGMGQHEFILTVYGDSIKEVNEAIGMAVAALEEKSMIAIRKRRGKLISQYFSMLPGNFLLDRLDAMPISTDNFAAFFPMHNFMTGRADGSQWGMPITVLKTTSGAPYFFNYHVSRKSMKDQGVQLEYVDDEDEKQITEEEEEKAELEGRSVREHRKELGNYTIIGPSGSGKTLTKLFLRALLRKRRKGAGMRPIKTFAWDKDYGEEILVCAMGGKYFRFEDSKPSGLNPFGLPDTPQNRSFIMTLLMWCAESDPTYTRSGSDEETLLKVIGDVYDLPTTRRLSRIMDTLPGPIDAVRTAGGVVTGLKAALRRWVGNDSPYGWVLDNAYDRFDLTGANDFGFDMTSFLDNAYARTPIQLLINHKIESAIDGSPFVLDITEAWKALKDPYMQSMIENKAKTVRKQLGLIGLDTQDPTDLTTSPIKGTLLQQFPTQIYLPNDKADRADYIDGMKLTAREFKFVTTDMLEEPGQFLLKQGKESVVVRNDLSGMDDMNAVLSASIENVMLVRDLIENNGDDPNVWLPKFFKTRS</sequence>
<evidence type="ECO:0000313" key="6">
    <source>
        <dbReference type="EMBL" id="MBK1935588.1"/>
    </source>
</evidence>
<evidence type="ECO:0000256" key="2">
    <source>
        <dbReference type="ARBA" id="ARBA00022741"/>
    </source>
</evidence>
<dbReference type="Pfam" id="PF03135">
    <property type="entry name" value="CagE_TrbE_VirB"/>
    <property type="match status" value="1"/>
</dbReference>
<dbReference type="AlphaFoldDB" id="A0A1E3FNC2"/>
<dbReference type="PANTHER" id="PTHR30121">
    <property type="entry name" value="UNCHARACTERIZED PROTEIN YJGR-RELATED"/>
    <property type="match status" value="1"/>
</dbReference>
<gene>
    <name evidence="7" type="ORF">J4M89_38195</name>
    <name evidence="6" type="ORF">JIN94_37475</name>
    <name evidence="8" type="ORF">LXE91_43430</name>
</gene>
<dbReference type="RefSeq" id="WP_039341527.1">
    <property type="nucleotide sequence ID" value="NZ_CABVQA010000061.1"/>
</dbReference>
<keyword evidence="10" id="KW-1185">Reference proteome</keyword>
<feature type="domain" description="CagE TrbE VirB component of type IV transporter system central" evidence="5">
    <location>
        <begin position="182"/>
        <end position="378"/>
    </location>
</feature>
<evidence type="ECO:0000256" key="1">
    <source>
        <dbReference type="ARBA" id="ARBA00006512"/>
    </source>
</evidence>
<protein>
    <submittedName>
        <fullName evidence="6">Conjugal transfer protein TrbE</fullName>
    </submittedName>
</protein>
<dbReference type="Proteomes" id="UP001220209">
    <property type="component" value="Plasmid unnamed4"/>
</dbReference>
<feature type="region of interest" description="Disordered" evidence="4">
    <location>
        <begin position="450"/>
        <end position="469"/>
    </location>
</feature>
<keyword evidence="2" id="KW-0547">Nucleotide-binding</keyword>
<geneLocation type="plasmid" evidence="8 11">
    <name>unnamed4</name>
</geneLocation>
<name>A0A1E3FNC2_9BURK</name>
<comment type="similarity">
    <text evidence="1">Belongs to the TrbE/VirB4 family.</text>
</comment>
<evidence type="ECO:0000313" key="8">
    <source>
        <dbReference type="EMBL" id="WFN24121.1"/>
    </source>
</evidence>
<dbReference type="InterPro" id="IPR051162">
    <property type="entry name" value="T4SS_component"/>
</dbReference>
<dbReference type="OrthoDB" id="9816422at2"/>
<evidence type="ECO:0000256" key="3">
    <source>
        <dbReference type="ARBA" id="ARBA00022840"/>
    </source>
</evidence>
<dbReference type="EMBL" id="CP090646">
    <property type="protein sequence ID" value="WFN24121.1"/>
    <property type="molecule type" value="Genomic_DNA"/>
</dbReference>
<evidence type="ECO:0000313" key="7">
    <source>
        <dbReference type="EMBL" id="MBO1835230.1"/>
    </source>
</evidence>
<evidence type="ECO:0000256" key="4">
    <source>
        <dbReference type="SAM" id="MobiDB-lite"/>
    </source>
</evidence>
<feature type="compositionally biased region" description="Acidic residues" evidence="4">
    <location>
        <begin position="450"/>
        <end position="464"/>
    </location>
</feature>
<dbReference type="InterPro" id="IPR018145">
    <property type="entry name" value="CagE_TrbE_VirB_cntrl_dom"/>
</dbReference>